<dbReference type="InterPro" id="IPR050568">
    <property type="entry name" value="Transcr_DNA_Rep_Reg"/>
</dbReference>
<dbReference type="AlphaFoldDB" id="A0A9P6ARU7"/>
<accession>A0A9P6ARU7</accession>
<keyword evidence="3" id="KW-0238">DNA-binding</keyword>
<evidence type="ECO:0000259" key="7">
    <source>
        <dbReference type="Pfam" id="PF00808"/>
    </source>
</evidence>
<dbReference type="SUPFAM" id="SSF47113">
    <property type="entry name" value="Histone-fold"/>
    <property type="match status" value="1"/>
</dbReference>
<evidence type="ECO:0000256" key="4">
    <source>
        <dbReference type="ARBA" id="ARBA00023163"/>
    </source>
</evidence>
<name>A0A9P6ARU7_9AGAM</name>
<sequence>MGEHGAFVNSGDSLEAFLPAFWMRQLTVAEDEAPDFRHPSLPLARIKKVMKSDPDVKMIAADAPILFAKACEIFISEITARAWIVAESNKRRTLSRTDIARAISKSDQFDFLIDIIPREEKVLLSPTTHSKKSPPKTVKGQEGSGVSCTLEAIACMDDHATRPPGPNGK</sequence>
<protein>
    <recommendedName>
        <fullName evidence="7">Transcription factor CBF/NF-Y/archaeal histone domain-containing protein</fullName>
    </recommendedName>
</protein>
<evidence type="ECO:0000256" key="2">
    <source>
        <dbReference type="ARBA" id="ARBA00023015"/>
    </source>
</evidence>
<dbReference type="GO" id="GO:0000978">
    <property type="term" value="F:RNA polymerase II cis-regulatory region sequence-specific DNA binding"/>
    <property type="evidence" value="ECO:0007669"/>
    <property type="project" value="TreeGrafter"/>
</dbReference>
<dbReference type="OrthoDB" id="1272441at2759"/>
<dbReference type="PANTHER" id="PTHR10252:SF8">
    <property type="entry name" value="NUCLEAR TRANSCRIPTION FACTOR Y SUBUNIT GAMMA"/>
    <property type="match status" value="1"/>
</dbReference>
<dbReference type="GO" id="GO:0016602">
    <property type="term" value="C:CCAAT-binding factor complex"/>
    <property type="evidence" value="ECO:0007669"/>
    <property type="project" value="TreeGrafter"/>
</dbReference>
<dbReference type="InterPro" id="IPR009072">
    <property type="entry name" value="Histone-fold"/>
</dbReference>
<dbReference type="Gene3D" id="1.10.20.10">
    <property type="entry name" value="Histone, subunit A"/>
    <property type="match status" value="1"/>
</dbReference>
<dbReference type="FunFam" id="1.10.20.10:FF:000006">
    <property type="entry name" value="Nuclear transcription factor Y subunit gamma"/>
    <property type="match status" value="1"/>
</dbReference>
<comment type="subcellular location">
    <subcellularLocation>
        <location evidence="1">Nucleus</location>
    </subcellularLocation>
</comment>
<reference evidence="8" key="1">
    <citation type="journal article" date="2020" name="Nat. Commun.">
        <title>Large-scale genome sequencing of mycorrhizal fungi provides insights into the early evolution of symbiotic traits.</title>
        <authorList>
            <person name="Miyauchi S."/>
            <person name="Kiss E."/>
            <person name="Kuo A."/>
            <person name="Drula E."/>
            <person name="Kohler A."/>
            <person name="Sanchez-Garcia M."/>
            <person name="Morin E."/>
            <person name="Andreopoulos B."/>
            <person name="Barry K.W."/>
            <person name="Bonito G."/>
            <person name="Buee M."/>
            <person name="Carver A."/>
            <person name="Chen C."/>
            <person name="Cichocki N."/>
            <person name="Clum A."/>
            <person name="Culley D."/>
            <person name="Crous P.W."/>
            <person name="Fauchery L."/>
            <person name="Girlanda M."/>
            <person name="Hayes R.D."/>
            <person name="Keri Z."/>
            <person name="LaButti K."/>
            <person name="Lipzen A."/>
            <person name="Lombard V."/>
            <person name="Magnuson J."/>
            <person name="Maillard F."/>
            <person name="Murat C."/>
            <person name="Nolan M."/>
            <person name="Ohm R.A."/>
            <person name="Pangilinan J."/>
            <person name="Pereira M.F."/>
            <person name="Perotto S."/>
            <person name="Peter M."/>
            <person name="Pfister S."/>
            <person name="Riley R."/>
            <person name="Sitrit Y."/>
            <person name="Stielow J.B."/>
            <person name="Szollosi G."/>
            <person name="Zifcakova L."/>
            <person name="Stursova M."/>
            <person name="Spatafora J.W."/>
            <person name="Tedersoo L."/>
            <person name="Vaario L.M."/>
            <person name="Yamada A."/>
            <person name="Yan M."/>
            <person name="Wang P."/>
            <person name="Xu J."/>
            <person name="Bruns T."/>
            <person name="Baldrian P."/>
            <person name="Vilgalys R."/>
            <person name="Dunand C."/>
            <person name="Henrissat B."/>
            <person name="Grigoriev I.V."/>
            <person name="Hibbett D."/>
            <person name="Nagy L.G."/>
            <person name="Martin F.M."/>
        </authorList>
    </citation>
    <scope>NUCLEOTIDE SEQUENCE</scope>
    <source>
        <strain evidence="8">UP504</strain>
    </source>
</reference>
<dbReference type="InterPro" id="IPR003958">
    <property type="entry name" value="CBFA_NFYB_domain"/>
</dbReference>
<evidence type="ECO:0000313" key="9">
    <source>
        <dbReference type="Proteomes" id="UP000886523"/>
    </source>
</evidence>
<evidence type="ECO:0000256" key="6">
    <source>
        <dbReference type="ARBA" id="ARBA00038129"/>
    </source>
</evidence>
<dbReference type="GO" id="GO:0001228">
    <property type="term" value="F:DNA-binding transcription activator activity, RNA polymerase II-specific"/>
    <property type="evidence" value="ECO:0007669"/>
    <property type="project" value="TreeGrafter"/>
</dbReference>
<dbReference type="PANTHER" id="PTHR10252">
    <property type="entry name" value="HISTONE-LIKE TRANSCRIPTION FACTOR CCAAT-RELATED"/>
    <property type="match status" value="1"/>
</dbReference>
<organism evidence="8 9">
    <name type="scientific">Hydnum rufescens UP504</name>
    <dbReference type="NCBI Taxonomy" id="1448309"/>
    <lineage>
        <taxon>Eukaryota</taxon>
        <taxon>Fungi</taxon>
        <taxon>Dikarya</taxon>
        <taxon>Basidiomycota</taxon>
        <taxon>Agaricomycotina</taxon>
        <taxon>Agaricomycetes</taxon>
        <taxon>Cantharellales</taxon>
        <taxon>Hydnaceae</taxon>
        <taxon>Hydnum</taxon>
    </lineage>
</organism>
<proteinExistence type="inferred from homology"/>
<dbReference type="EMBL" id="MU129011">
    <property type="protein sequence ID" value="KAF9510768.1"/>
    <property type="molecule type" value="Genomic_DNA"/>
</dbReference>
<keyword evidence="9" id="KW-1185">Reference proteome</keyword>
<gene>
    <name evidence="8" type="ORF">BS47DRAFT_1299838</name>
</gene>
<comment type="similarity">
    <text evidence="6">Belongs to the NFYC/HAP5 subunit family.</text>
</comment>
<keyword evidence="4" id="KW-0804">Transcription</keyword>
<dbReference type="GO" id="GO:0046982">
    <property type="term" value="F:protein heterodimerization activity"/>
    <property type="evidence" value="ECO:0007669"/>
    <property type="project" value="InterPro"/>
</dbReference>
<comment type="caution">
    <text evidence="8">The sequence shown here is derived from an EMBL/GenBank/DDBJ whole genome shotgun (WGS) entry which is preliminary data.</text>
</comment>
<dbReference type="Proteomes" id="UP000886523">
    <property type="component" value="Unassembled WGS sequence"/>
</dbReference>
<keyword evidence="2" id="KW-0805">Transcription regulation</keyword>
<dbReference type="Pfam" id="PF00808">
    <property type="entry name" value="CBFD_NFYB_HMF"/>
    <property type="match status" value="1"/>
</dbReference>
<evidence type="ECO:0000313" key="8">
    <source>
        <dbReference type="EMBL" id="KAF9510768.1"/>
    </source>
</evidence>
<evidence type="ECO:0000256" key="3">
    <source>
        <dbReference type="ARBA" id="ARBA00023125"/>
    </source>
</evidence>
<feature type="domain" description="Transcription factor CBF/NF-Y/archaeal histone" evidence="7">
    <location>
        <begin position="40"/>
        <end position="103"/>
    </location>
</feature>
<evidence type="ECO:0000256" key="5">
    <source>
        <dbReference type="ARBA" id="ARBA00023242"/>
    </source>
</evidence>
<evidence type="ECO:0000256" key="1">
    <source>
        <dbReference type="ARBA" id="ARBA00004123"/>
    </source>
</evidence>
<dbReference type="CDD" id="cd22908">
    <property type="entry name" value="HFD_NFYC-like"/>
    <property type="match status" value="1"/>
</dbReference>
<keyword evidence="5" id="KW-0539">Nucleus</keyword>